<feature type="compositionally biased region" description="Gly residues" evidence="1">
    <location>
        <begin position="45"/>
        <end position="67"/>
    </location>
</feature>
<evidence type="ECO:0000313" key="3">
    <source>
        <dbReference type="EMBL" id="SHM33238.1"/>
    </source>
</evidence>
<sequence>MGQFTGVVLGFPTVLFTGGLVAVVAFWAIVLVGGADAHGPWHHGATGGHGGAGGNNGGAGGHSGHGVHGGRHDRLAGEGAVRGDGHGGGAGALAAAGLGGVPVTVVLSLLVALSWFLTLAGSAAVRGLDAGGPVRALLALAVTAAALVGAWCGTWLLVRPLRRLFPDVRPPSREDFVGQVCVIRTGTVTARFGQAEVAAPDGSTAVVQVRQTGEDTFASGSSALLYAYDPDGEFFWVAPFDAFGTVTAFDTFTT</sequence>
<gene>
    <name evidence="3" type="ORF">SAMN05216499_11080</name>
</gene>
<evidence type="ECO:0008006" key="5">
    <source>
        <dbReference type="Google" id="ProtNLM"/>
    </source>
</evidence>
<keyword evidence="2" id="KW-0472">Membrane</keyword>
<feature type="transmembrane region" description="Helical" evidence="2">
    <location>
        <begin position="137"/>
        <end position="158"/>
    </location>
</feature>
<reference evidence="3 4" key="1">
    <citation type="submission" date="2016-11" db="EMBL/GenBank/DDBJ databases">
        <authorList>
            <person name="Jaros S."/>
            <person name="Januszkiewicz K."/>
            <person name="Wedrychowicz H."/>
        </authorList>
    </citation>
    <scope>NUCLEOTIDE SEQUENCE [LARGE SCALE GENOMIC DNA]</scope>
    <source>
        <strain evidence="3 4">CGMCC 4.2025</strain>
    </source>
</reference>
<proteinExistence type="predicted"/>
<feature type="compositionally biased region" description="Basic and acidic residues" evidence="1">
    <location>
        <begin position="70"/>
        <end position="81"/>
    </location>
</feature>
<dbReference type="AlphaFoldDB" id="A0A1M7HXV0"/>
<protein>
    <recommendedName>
        <fullName evidence="5">DUF1449 family protein</fullName>
    </recommendedName>
</protein>
<dbReference type="STRING" id="310782.SAMN05216499_11080"/>
<name>A0A1M7HXV0_9ACTN</name>
<keyword evidence="2" id="KW-1133">Transmembrane helix</keyword>
<keyword evidence="4" id="KW-1185">Reference proteome</keyword>
<evidence type="ECO:0000313" key="4">
    <source>
        <dbReference type="Proteomes" id="UP000184111"/>
    </source>
</evidence>
<organism evidence="3 4">
    <name type="scientific">Actinacidiphila paucisporea</name>
    <dbReference type="NCBI Taxonomy" id="310782"/>
    <lineage>
        <taxon>Bacteria</taxon>
        <taxon>Bacillati</taxon>
        <taxon>Actinomycetota</taxon>
        <taxon>Actinomycetes</taxon>
        <taxon>Kitasatosporales</taxon>
        <taxon>Streptomycetaceae</taxon>
        <taxon>Actinacidiphila</taxon>
    </lineage>
</organism>
<keyword evidence="2" id="KW-0812">Transmembrane</keyword>
<feature type="region of interest" description="Disordered" evidence="1">
    <location>
        <begin position="43"/>
        <end position="81"/>
    </location>
</feature>
<evidence type="ECO:0000256" key="1">
    <source>
        <dbReference type="SAM" id="MobiDB-lite"/>
    </source>
</evidence>
<dbReference type="EMBL" id="FRBI01000010">
    <property type="protein sequence ID" value="SHM33238.1"/>
    <property type="molecule type" value="Genomic_DNA"/>
</dbReference>
<evidence type="ECO:0000256" key="2">
    <source>
        <dbReference type="SAM" id="Phobius"/>
    </source>
</evidence>
<feature type="transmembrane region" description="Helical" evidence="2">
    <location>
        <begin position="92"/>
        <end position="117"/>
    </location>
</feature>
<dbReference type="OrthoDB" id="3388214at2"/>
<dbReference type="Proteomes" id="UP000184111">
    <property type="component" value="Unassembled WGS sequence"/>
</dbReference>
<dbReference type="RefSeq" id="WP_073499187.1">
    <property type="nucleotide sequence ID" value="NZ_FRBI01000010.1"/>
</dbReference>
<feature type="transmembrane region" description="Helical" evidence="2">
    <location>
        <begin position="6"/>
        <end position="32"/>
    </location>
</feature>
<accession>A0A1M7HXV0</accession>